<reference evidence="1" key="1">
    <citation type="submission" date="2022-02" db="EMBL/GenBank/DDBJ databases">
        <title>Plant Genome Project.</title>
        <authorList>
            <person name="Zhang R.-G."/>
        </authorList>
    </citation>
    <scope>NUCLEOTIDE SEQUENCE</scope>
    <source>
        <strain evidence="1">AT1</strain>
    </source>
</reference>
<dbReference type="Proteomes" id="UP001062846">
    <property type="component" value="Chromosome 4"/>
</dbReference>
<organism evidence="1 2">
    <name type="scientific">Rhododendron molle</name>
    <name type="common">Chinese azalea</name>
    <name type="synonym">Azalea mollis</name>
    <dbReference type="NCBI Taxonomy" id="49168"/>
    <lineage>
        <taxon>Eukaryota</taxon>
        <taxon>Viridiplantae</taxon>
        <taxon>Streptophyta</taxon>
        <taxon>Embryophyta</taxon>
        <taxon>Tracheophyta</taxon>
        <taxon>Spermatophyta</taxon>
        <taxon>Magnoliopsida</taxon>
        <taxon>eudicotyledons</taxon>
        <taxon>Gunneridae</taxon>
        <taxon>Pentapetalae</taxon>
        <taxon>asterids</taxon>
        <taxon>Ericales</taxon>
        <taxon>Ericaceae</taxon>
        <taxon>Ericoideae</taxon>
        <taxon>Rhodoreae</taxon>
        <taxon>Rhododendron</taxon>
    </lineage>
</organism>
<name>A0ACC0P397_RHOML</name>
<evidence type="ECO:0000313" key="2">
    <source>
        <dbReference type="Proteomes" id="UP001062846"/>
    </source>
</evidence>
<sequence length="51" mass="5859">MDIPCNSSWTMRKILGLRKLCQPLIRCLVGNGANTFLWLDNWHNLGPLYAN</sequence>
<protein>
    <submittedName>
        <fullName evidence="1">Uncharacterized protein</fullName>
    </submittedName>
</protein>
<keyword evidence="2" id="KW-1185">Reference proteome</keyword>
<proteinExistence type="predicted"/>
<comment type="caution">
    <text evidence="1">The sequence shown here is derived from an EMBL/GenBank/DDBJ whole genome shotgun (WGS) entry which is preliminary data.</text>
</comment>
<evidence type="ECO:0000313" key="1">
    <source>
        <dbReference type="EMBL" id="KAI8560075.1"/>
    </source>
</evidence>
<dbReference type="EMBL" id="CM046391">
    <property type="protein sequence ID" value="KAI8560075.1"/>
    <property type="molecule type" value="Genomic_DNA"/>
</dbReference>
<gene>
    <name evidence="1" type="ORF">RHMOL_Rhmol04G0227000</name>
</gene>
<accession>A0ACC0P397</accession>